<evidence type="ECO:0000313" key="3">
    <source>
        <dbReference type="Proteomes" id="UP000004295"/>
    </source>
</evidence>
<keyword evidence="3" id="KW-1185">Reference proteome</keyword>
<dbReference type="RefSeq" id="WP_004335226.1">
    <property type="nucleotide sequence ID" value="NZ_ACNN01000036.1"/>
</dbReference>
<dbReference type="eggNOG" id="COG3103">
    <property type="taxonomic scope" value="Bacteria"/>
</dbReference>
<dbReference type="GeneID" id="93365406"/>
<dbReference type="InterPro" id="IPR010727">
    <property type="entry name" value="DUF1302"/>
</dbReference>
<gene>
    <name evidence="2" type="ORF">POREN0001_0679</name>
</gene>
<accession>C3JCZ1</accession>
<evidence type="ECO:0008006" key="4">
    <source>
        <dbReference type="Google" id="ProtNLM"/>
    </source>
</evidence>
<dbReference type="SUPFAM" id="SSF56935">
    <property type="entry name" value="Porins"/>
    <property type="match status" value="1"/>
</dbReference>
<reference evidence="2 3" key="1">
    <citation type="submission" date="2009-04" db="EMBL/GenBank/DDBJ databases">
        <authorList>
            <person name="Sebastian Y."/>
            <person name="Madupu R."/>
            <person name="Durkin A.S."/>
            <person name="Torralba M."/>
            <person name="Methe B."/>
            <person name="Sutton G.G."/>
            <person name="Strausberg R.L."/>
            <person name="Nelson K.E."/>
        </authorList>
    </citation>
    <scope>NUCLEOTIDE SEQUENCE [LARGE SCALE GENOMIC DNA]</scope>
    <source>
        <strain evidence="3">ATCC 35406 / DSM 24491 / JCM 8526 / CCUG 16442 / BCRC 14492 / NCTC 13058 / HG 370</strain>
    </source>
</reference>
<feature type="chain" id="PRO_5002928054" description="Alginate export domain-containing protein" evidence="1">
    <location>
        <begin position="26"/>
        <end position="424"/>
    </location>
</feature>
<feature type="signal peptide" evidence="1">
    <location>
        <begin position="1"/>
        <end position="25"/>
    </location>
</feature>
<sequence>MIQFARMRCLLLWGAALLTSLPLMGQNEEGTSTPFDLKGFVDTYHAVRSHSPFQFMSSRTRVRGEFEKHFGQSLVGVSINATYNAVRPAETGIRLREAFFEHRGEHWGIRAGRQFVIWGAADGVRITDLVSPLDLTEFLAQDYDDVRMPVNALRLSLFNETFKAEGIFVPTFEGYKLPTDRSNPWNIFAQTKEHPNLNIVWNDKGSTPALKLANMEYGLRLSATLPGVDFSVAALHTWNKMPVITRQFLSPTEVQVVPRYYRMGFVGGDVAVPLGQFVLRGEAAFNINKHFTYKGVGEQRGFNTLNWLTGVDWYGPNDWLASAQFSMENIFRYSDLIAQKRNTSLLTFQLSKKLLGATLELSDFTYIDLTGKGWFSRFTAGYALSDQVRLIVGYDWLGASEGHDSLFANYKDNSEFWFKARYSF</sequence>
<dbReference type="Pfam" id="PF06980">
    <property type="entry name" value="DUF1302"/>
    <property type="match status" value="1"/>
</dbReference>
<dbReference type="AlphaFoldDB" id="C3JCZ1"/>
<dbReference type="Proteomes" id="UP000004295">
    <property type="component" value="Unassembled WGS sequence"/>
</dbReference>
<protein>
    <recommendedName>
        <fullName evidence="4">Alginate export domain-containing protein</fullName>
    </recommendedName>
</protein>
<comment type="caution">
    <text evidence="2">The sequence shown here is derived from an EMBL/GenBank/DDBJ whole genome shotgun (WGS) entry which is preliminary data.</text>
</comment>
<keyword evidence="1" id="KW-0732">Signal</keyword>
<organism evidence="2 3">
    <name type="scientific">Porphyromonas endodontalis (strain ATCC 35406 / DSM 24491 / JCM 8526 / CCUG 16442 / BCRC 14492 / NCTC 13058 / HG 370)</name>
    <name type="common">Bacteroides endodontalis</name>
    <dbReference type="NCBI Taxonomy" id="553175"/>
    <lineage>
        <taxon>Bacteria</taxon>
        <taxon>Pseudomonadati</taxon>
        <taxon>Bacteroidota</taxon>
        <taxon>Bacteroidia</taxon>
        <taxon>Bacteroidales</taxon>
        <taxon>Porphyromonadaceae</taxon>
        <taxon>Porphyromonas</taxon>
    </lineage>
</organism>
<name>C3JCZ1_POREA</name>
<dbReference type="EMBL" id="ACNN01000036">
    <property type="protein sequence ID" value="EEN81905.1"/>
    <property type="molecule type" value="Genomic_DNA"/>
</dbReference>
<dbReference type="STRING" id="553175.POREN0001_0679"/>
<evidence type="ECO:0000313" key="2">
    <source>
        <dbReference type="EMBL" id="EEN81905.1"/>
    </source>
</evidence>
<evidence type="ECO:0000256" key="1">
    <source>
        <dbReference type="SAM" id="SignalP"/>
    </source>
</evidence>
<proteinExistence type="predicted"/>